<evidence type="ECO:0000256" key="8">
    <source>
        <dbReference type="SAM" id="MobiDB-lite"/>
    </source>
</evidence>
<keyword evidence="5" id="KW-0862">Zinc</keyword>
<feature type="region of interest" description="Disordered" evidence="8">
    <location>
        <begin position="389"/>
        <end position="447"/>
    </location>
</feature>
<protein>
    <recommendedName>
        <fullName evidence="13">Arf-GAP domain-containing protein</fullName>
    </recommendedName>
</protein>
<dbReference type="InterPro" id="IPR013809">
    <property type="entry name" value="ENTH"/>
</dbReference>
<dbReference type="Pfam" id="PF01412">
    <property type="entry name" value="ArfGap"/>
    <property type="match status" value="1"/>
</dbReference>
<evidence type="ECO:0000256" key="1">
    <source>
        <dbReference type="ARBA" id="ARBA00004132"/>
    </source>
</evidence>
<comment type="caution">
    <text evidence="11">The sequence shown here is derived from an EMBL/GenBank/DDBJ whole genome shotgun (WGS) entry which is preliminary data.</text>
</comment>
<organism evidence="11 12">
    <name type="scientific">Gonium pectorale</name>
    <name type="common">Green alga</name>
    <dbReference type="NCBI Taxonomy" id="33097"/>
    <lineage>
        <taxon>Eukaryota</taxon>
        <taxon>Viridiplantae</taxon>
        <taxon>Chlorophyta</taxon>
        <taxon>core chlorophytes</taxon>
        <taxon>Chlorophyceae</taxon>
        <taxon>CS clade</taxon>
        <taxon>Chlamydomonadales</taxon>
        <taxon>Volvocaceae</taxon>
        <taxon>Gonium</taxon>
    </lineage>
</organism>
<feature type="domain" description="ENTH" evidence="10">
    <location>
        <begin position="1"/>
        <end position="106"/>
    </location>
</feature>
<keyword evidence="4 7" id="KW-0863">Zinc-finger</keyword>
<keyword evidence="12" id="KW-1185">Reference proteome</keyword>
<dbReference type="PRINTS" id="PR00405">
    <property type="entry name" value="REVINTRACTNG"/>
</dbReference>
<dbReference type="CDD" id="cd03571">
    <property type="entry name" value="ENTH"/>
    <property type="match status" value="1"/>
</dbReference>
<dbReference type="InterPro" id="IPR051718">
    <property type="entry name" value="ARF_GTPase-activating"/>
</dbReference>
<evidence type="ECO:0000313" key="11">
    <source>
        <dbReference type="EMBL" id="KXZ54568.1"/>
    </source>
</evidence>
<evidence type="ECO:0000256" key="2">
    <source>
        <dbReference type="ARBA" id="ARBA00022468"/>
    </source>
</evidence>
<dbReference type="Gene3D" id="1.10.220.150">
    <property type="entry name" value="Arf GTPase activating protein"/>
    <property type="match status" value="1"/>
</dbReference>
<proteinExistence type="predicted"/>
<keyword evidence="2" id="KW-0343">GTPase activation</keyword>
<evidence type="ECO:0008006" key="13">
    <source>
        <dbReference type="Google" id="ProtNLM"/>
    </source>
</evidence>
<accession>A0A150GY07</accession>
<dbReference type="SMART" id="SM00273">
    <property type="entry name" value="ENTH"/>
    <property type="match status" value="1"/>
</dbReference>
<dbReference type="AlphaFoldDB" id="A0A150GY07"/>
<dbReference type="PROSITE" id="PS50942">
    <property type="entry name" value="ENTH"/>
    <property type="match status" value="1"/>
</dbReference>
<dbReference type="SUPFAM" id="SSF57863">
    <property type="entry name" value="ArfGap/RecO-like zinc finger"/>
    <property type="match status" value="1"/>
</dbReference>
<dbReference type="SMART" id="SM00105">
    <property type="entry name" value="ArfGap"/>
    <property type="match status" value="1"/>
</dbReference>
<dbReference type="Gene3D" id="1.25.40.90">
    <property type="match status" value="1"/>
</dbReference>
<evidence type="ECO:0000313" key="12">
    <source>
        <dbReference type="Proteomes" id="UP000075714"/>
    </source>
</evidence>
<dbReference type="PANTHER" id="PTHR45705:SF1">
    <property type="entry name" value="FI20236P1"/>
    <property type="match status" value="1"/>
</dbReference>
<feature type="region of interest" description="Disordered" evidence="8">
    <location>
        <begin position="335"/>
        <end position="370"/>
    </location>
</feature>
<feature type="compositionally biased region" description="Acidic residues" evidence="8">
    <location>
        <begin position="339"/>
        <end position="348"/>
    </location>
</feature>
<dbReference type="CDD" id="cd08204">
    <property type="entry name" value="ArfGap"/>
    <property type="match status" value="1"/>
</dbReference>
<keyword evidence="6" id="KW-0968">Cytoplasmic vesicle</keyword>
<evidence type="ECO:0000256" key="3">
    <source>
        <dbReference type="ARBA" id="ARBA00022723"/>
    </source>
</evidence>
<dbReference type="Pfam" id="PF01417">
    <property type="entry name" value="ENTH"/>
    <property type="match status" value="1"/>
</dbReference>
<dbReference type="OrthoDB" id="10266696at2759"/>
<dbReference type="GO" id="GO:0030136">
    <property type="term" value="C:clathrin-coated vesicle"/>
    <property type="evidence" value="ECO:0007669"/>
    <property type="project" value="UniProtKB-SubCell"/>
</dbReference>
<dbReference type="GO" id="GO:0008270">
    <property type="term" value="F:zinc ion binding"/>
    <property type="evidence" value="ECO:0007669"/>
    <property type="project" value="UniProtKB-KW"/>
</dbReference>
<evidence type="ECO:0000259" key="10">
    <source>
        <dbReference type="PROSITE" id="PS50942"/>
    </source>
</evidence>
<evidence type="ECO:0000256" key="4">
    <source>
        <dbReference type="ARBA" id="ARBA00022771"/>
    </source>
</evidence>
<evidence type="ECO:0000259" key="9">
    <source>
        <dbReference type="PROSITE" id="PS50115"/>
    </source>
</evidence>
<gene>
    <name evidence="11" type="ORF">GPECTOR_4g633</name>
</gene>
<dbReference type="InterPro" id="IPR038508">
    <property type="entry name" value="ArfGAP_dom_sf"/>
</dbReference>
<dbReference type="Proteomes" id="UP000075714">
    <property type="component" value="Unassembled WGS sequence"/>
</dbReference>
<comment type="subcellular location">
    <subcellularLocation>
        <location evidence="1">Cytoplasmic vesicle</location>
        <location evidence="1">Clathrin-coated vesicle</location>
    </subcellularLocation>
</comment>
<dbReference type="InterPro" id="IPR001164">
    <property type="entry name" value="ArfGAP_dom"/>
</dbReference>
<dbReference type="STRING" id="33097.A0A150GY07"/>
<dbReference type="InterPro" id="IPR008942">
    <property type="entry name" value="ENTH_VHS"/>
</dbReference>
<dbReference type="FunFam" id="1.10.220.150:FF:000009">
    <property type="entry name" value="stromal membrane-associated protein 1 isoform X1"/>
    <property type="match status" value="1"/>
</dbReference>
<feature type="region of interest" description="Disordered" evidence="8">
    <location>
        <begin position="130"/>
        <end position="154"/>
    </location>
</feature>
<name>A0A150GY07_GONPE</name>
<sequence>MLAELADLSHDPDHCQVIFAVLEYRIQRPEHKWRCTYKALQVLEYLLCRGSPQCVAAASELLVPLAALANFDYVGPDGVDYGKNVKLRSAAVKAMILDAEGLAKQREQLAARAEAAGGGGMRFAGFSREDMEGAGSPAPPAGAGWGTGSPAPLGGPAPGYGGALAGAGSSGALPSPAAASGPGSSLVYRPPLFLNTPSARLGAPGAPARGAGETKGVTFEQNKRQQEQLRQLTALEDNRVCADCGSTSAAARPSWASINLGVFICMRCAGVHRGLGVHVSKVRSTTLDTWLPEQVATMARLGNRRANAHFEARLERSMRPPRESPHELERFIRLKLDTDSGESSDEEGGGGGHHAREAQPGDPGFGSGALWDLLDPNMDVITWLHRVESGQRGQTPHPQQPPATGYRAPVPAQQPAFEPFSTSQPKPPQQQQRHQQQGNGAGGAAAGGGLGAALPAAGSSGPGDLDNLLAQQLDSLGSSLAGPVPGKAAKTAWQQVSGLRGAAPRQSPGLGMAASSGGGGRDRKGYMPL</sequence>
<feature type="region of interest" description="Disordered" evidence="8">
    <location>
        <begin position="491"/>
        <end position="529"/>
    </location>
</feature>
<dbReference type="InterPro" id="IPR037278">
    <property type="entry name" value="ARFGAP/RecO"/>
</dbReference>
<keyword evidence="3" id="KW-0479">Metal-binding</keyword>
<dbReference type="PANTHER" id="PTHR45705">
    <property type="entry name" value="FI20236P1"/>
    <property type="match status" value="1"/>
</dbReference>
<evidence type="ECO:0000256" key="7">
    <source>
        <dbReference type="PROSITE-ProRule" id="PRU00288"/>
    </source>
</evidence>
<evidence type="ECO:0000256" key="5">
    <source>
        <dbReference type="ARBA" id="ARBA00022833"/>
    </source>
</evidence>
<dbReference type="PROSITE" id="PS50115">
    <property type="entry name" value="ARFGAP"/>
    <property type="match status" value="1"/>
</dbReference>
<feature type="domain" description="Arf-GAP" evidence="9">
    <location>
        <begin position="226"/>
        <end position="336"/>
    </location>
</feature>
<dbReference type="EMBL" id="LSYV01000005">
    <property type="protein sequence ID" value="KXZ54568.1"/>
    <property type="molecule type" value="Genomic_DNA"/>
</dbReference>
<reference evidence="12" key="1">
    <citation type="journal article" date="2016" name="Nat. Commun.">
        <title>The Gonium pectorale genome demonstrates co-option of cell cycle regulation during the evolution of multicellularity.</title>
        <authorList>
            <person name="Hanschen E.R."/>
            <person name="Marriage T.N."/>
            <person name="Ferris P.J."/>
            <person name="Hamaji T."/>
            <person name="Toyoda A."/>
            <person name="Fujiyama A."/>
            <person name="Neme R."/>
            <person name="Noguchi H."/>
            <person name="Minakuchi Y."/>
            <person name="Suzuki M."/>
            <person name="Kawai-Toyooka H."/>
            <person name="Smith D.R."/>
            <person name="Sparks H."/>
            <person name="Anderson J."/>
            <person name="Bakaric R."/>
            <person name="Luria V."/>
            <person name="Karger A."/>
            <person name="Kirschner M.W."/>
            <person name="Durand P.M."/>
            <person name="Michod R.E."/>
            <person name="Nozaki H."/>
            <person name="Olson B.J."/>
        </authorList>
    </citation>
    <scope>NUCLEOTIDE SEQUENCE [LARGE SCALE GENOMIC DNA]</scope>
    <source>
        <strain evidence="12">NIES-2863</strain>
    </source>
</reference>
<dbReference type="GO" id="GO:0005096">
    <property type="term" value="F:GTPase activator activity"/>
    <property type="evidence" value="ECO:0007669"/>
    <property type="project" value="UniProtKB-KW"/>
</dbReference>
<evidence type="ECO:0000256" key="6">
    <source>
        <dbReference type="ARBA" id="ARBA00023329"/>
    </source>
</evidence>
<dbReference type="SUPFAM" id="SSF48464">
    <property type="entry name" value="ENTH/VHS domain"/>
    <property type="match status" value="1"/>
</dbReference>
<feature type="compositionally biased region" description="Basic and acidic residues" evidence="8">
    <location>
        <begin position="520"/>
        <end position="529"/>
    </location>
</feature>